<dbReference type="AlphaFoldDB" id="A0A392QQV5"/>
<evidence type="ECO:0000313" key="2">
    <source>
        <dbReference type="Proteomes" id="UP000265520"/>
    </source>
</evidence>
<comment type="caution">
    <text evidence="1">The sequence shown here is derived from an EMBL/GenBank/DDBJ whole genome shotgun (WGS) entry which is preliminary data.</text>
</comment>
<name>A0A392QQV5_9FABA</name>
<accession>A0A392QQV5</accession>
<feature type="non-terminal residue" evidence="1">
    <location>
        <position position="28"/>
    </location>
</feature>
<evidence type="ECO:0000313" key="1">
    <source>
        <dbReference type="EMBL" id="MCI26773.1"/>
    </source>
</evidence>
<proteinExistence type="predicted"/>
<reference evidence="1 2" key="1">
    <citation type="journal article" date="2018" name="Front. Plant Sci.">
        <title>Red Clover (Trifolium pratense) and Zigzag Clover (T. medium) - A Picture of Genomic Similarities and Differences.</title>
        <authorList>
            <person name="Dluhosova J."/>
            <person name="Istvanek J."/>
            <person name="Nedelnik J."/>
            <person name="Repkova J."/>
        </authorList>
    </citation>
    <scope>NUCLEOTIDE SEQUENCE [LARGE SCALE GENOMIC DNA]</scope>
    <source>
        <strain evidence="2">cv. 10/8</strain>
        <tissue evidence="1">Leaf</tissue>
    </source>
</reference>
<sequence>MVEGYLLLRYGGGIQKLASGFGCSKIGQ</sequence>
<dbReference type="Proteomes" id="UP000265520">
    <property type="component" value="Unassembled WGS sequence"/>
</dbReference>
<protein>
    <submittedName>
        <fullName evidence="1">Uncharacterized protein</fullName>
    </submittedName>
</protein>
<keyword evidence="2" id="KW-1185">Reference proteome</keyword>
<organism evidence="1 2">
    <name type="scientific">Trifolium medium</name>
    <dbReference type="NCBI Taxonomy" id="97028"/>
    <lineage>
        <taxon>Eukaryota</taxon>
        <taxon>Viridiplantae</taxon>
        <taxon>Streptophyta</taxon>
        <taxon>Embryophyta</taxon>
        <taxon>Tracheophyta</taxon>
        <taxon>Spermatophyta</taxon>
        <taxon>Magnoliopsida</taxon>
        <taxon>eudicotyledons</taxon>
        <taxon>Gunneridae</taxon>
        <taxon>Pentapetalae</taxon>
        <taxon>rosids</taxon>
        <taxon>fabids</taxon>
        <taxon>Fabales</taxon>
        <taxon>Fabaceae</taxon>
        <taxon>Papilionoideae</taxon>
        <taxon>50 kb inversion clade</taxon>
        <taxon>NPAAA clade</taxon>
        <taxon>Hologalegina</taxon>
        <taxon>IRL clade</taxon>
        <taxon>Trifolieae</taxon>
        <taxon>Trifolium</taxon>
    </lineage>
</organism>
<dbReference type="EMBL" id="LXQA010155208">
    <property type="protein sequence ID" value="MCI26773.1"/>
    <property type="molecule type" value="Genomic_DNA"/>
</dbReference>